<dbReference type="Gene3D" id="6.10.250.3170">
    <property type="match status" value="1"/>
</dbReference>
<dbReference type="InterPro" id="IPR029071">
    <property type="entry name" value="Ubiquitin-like_domsf"/>
</dbReference>
<feature type="region of interest" description="Disordered" evidence="2">
    <location>
        <begin position="628"/>
        <end position="656"/>
    </location>
</feature>
<proteinExistence type="predicted"/>
<dbReference type="GO" id="GO:0036503">
    <property type="term" value="P:ERAD pathway"/>
    <property type="evidence" value="ECO:0007669"/>
    <property type="project" value="TreeGrafter"/>
</dbReference>
<dbReference type="SUPFAM" id="SSF54236">
    <property type="entry name" value="Ubiquitin-like"/>
    <property type="match status" value="1"/>
</dbReference>
<feature type="region of interest" description="Disordered" evidence="2">
    <location>
        <begin position="565"/>
        <end position="614"/>
    </location>
</feature>
<sequence>MCNQGSRSEQRKQRGETRIVRFPQALLFLRGVFLGGMFLGGMFLRGVFLSGVFLRGYLREVLLALWEDIPLPLHIDSLIYNGVVESLPLSAPPSEEAFLGLSLLREATPVPTPSASSTPGEDGLSQPANGGVINPGLNAFITESSTGLSTPLSAPAEADQDGLELGLGPPEAKRSRLERTDAVWSEPSTPLDSRESSPSRDSTGSSSRTPGGGQVRGRGRDKYRDPTSSYDIDNIVIPHSIAASVRVPERLPYKEIPTPGWRCRQLSPVVRTSDAVEDAECDEEEDISDEAIERRHAASEVEERKRYLGLGSTGGQGGSGQRRGAALLQLPPSSRPRSSSNPLCQTPPTTPTTPGDEGPRGSKQVVKMWPVRDLTGYCSSIPPYPQRTFPLRNAMEKAALFPHPVSVSDKDFEASDKRITRNSSKIHENPYYDERRGLPLLAPGSGGSFDSDGGSTPQEGKSPMPQPFSRTSAMELPMWLGKDDEGSKQMLGILEREGIVDVFPSSSFTMVRLEQGTPEYSQFNSLYPVMVVPCIYFIGSSGMLLHAVGGVVSEDVLRTHAQKAEEMRANEQKKTSAVHIPLNQPSSSTAVEPQAPEGSSQQASDKQESAQSLEERVRLAKELVAKKRMEKEREAAEKEKLSEVDRRETGKAMLKQKEKLEEEARLREVEERKKDRERDRLARERVLEQIRQDREEKAARHSASLLREREEADERRKRALEEERRRLEEETIARSTVARIQFRLPDGSSQVANFSPDDPFNVVIQYARDHLDVGNRRNNFRLASTYPRRNFDPQVDGPSTLRQLSLIPNATLIVFLGIPQSAPSEGGSLISSALSAPLTIIFTLLSPFFTILNWLRSMVGLGSTPSTVASRKKDDGDPSTSATPETTRGGQPEGSTGERDQSTGSSAGGGGAVNRRPQFKQEGNIRRFANVSDEDEEEGNTWNGNSTQQQPR</sequence>
<keyword evidence="3" id="KW-0812">Transmembrane</keyword>
<feature type="compositionally biased region" description="Low complexity" evidence="2">
    <location>
        <begin position="438"/>
        <end position="455"/>
    </location>
</feature>
<keyword evidence="3" id="KW-1133">Transmembrane helix</keyword>
<dbReference type="SMART" id="SM01300">
    <property type="entry name" value="PEHE"/>
    <property type="match status" value="1"/>
</dbReference>
<dbReference type="EMBL" id="OB660322">
    <property type="protein sequence ID" value="CAD7224175.1"/>
    <property type="molecule type" value="Genomic_DNA"/>
</dbReference>
<dbReference type="InterPro" id="IPR001012">
    <property type="entry name" value="UBX_dom"/>
</dbReference>
<feature type="domain" description="UBX" evidence="4">
    <location>
        <begin position="733"/>
        <end position="814"/>
    </location>
</feature>
<feature type="region of interest" description="Disordered" evidence="2">
    <location>
        <begin position="329"/>
        <end position="363"/>
    </location>
</feature>
<keyword evidence="3" id="KW-0472">Membrane</keyword>
<evidence type="ECO:0000256" key="2">
    <source>
        <dbReference type="SAM" id="MobiDB-lite"/>
    </source>
</evidence>
<feature type="compositionally biased region" description="Basic and acidic residues" evidence="2">
    <location>
        <begin position="565"/>
        <end position="574"/>
    </location>
</feature>
<dbReference type="Pfam" id="PF00789">
    <property type="entry name" value="UBX"/>
    <property type="match status" value="1"/>
</dbReference>
<dbReference type="AlphaFoldDB" id="A0A7R8W3J6"/>
<dbReference type="PANTHER" id="PTHR46424:SF1">
    <property type="entry name" value="UBX DOMAIN-CONTAINING PROTEIN 4"/>
    <property type="match status" value="1"/>
</dbReference>
<evidence type="ECO:0000256" key="1">
    <source>
        <dbReference type="ARBA" id="ARBA00040925"/>
    </source>
</evidence>
<feature type="region of interest" description="Disordered" evidence="2">
    <location>
        <begin position="436"/>
        <end position="469"/>
    </location>
</feature>
<feature type="compositionally biased region" description="Basic and acidic residues" evidence="2">
    <location>
        <begin position="605"/>
        <end position="614"/>
    </location>
</feature>
<evidence type="ECO:0000256" key="3">
    <source>
        <dbReference type="SAM" id="Phobius"/>
    </source>
</evidence>
<accession>A0A7R8W3J6</accession>
<feature type="compositionally biased region" description="Polar residues" evidence="2">
    <location>
        <begin position="583"/>
        <end position="604"/>
    </location>
</feature>
<dbReference type="SMART" id="SM00166">
    <property type="entry name" value="UBX"/>
    <property type="match status" value="1"/>
</dbReference>
<name>A0A7R8W3J6_9CRUS</name>
<dbReference type="Gene3D" id="3.10.20.90">
    <property type="entry name" value="Phosphatidylinositol 3-kinase Catalytic Subunit, Chain A, domain 1"/>
    <property type="match status" value="1"/>
</dbReference>
<feature type="compositionally biased region" description="Polar residues" evidence="2">
    <location>
        <begin position="878"/>
        <end position="889"/>
    </location>
</feature>
<evidence type="ECO:0000313" key="5">
    <source>
        <dbReference type="EMBL" id="CAD7224175.1"/>
    </source>
</evidence>
<feature type="compositionally biased region" description="Low complexity" evidence="2">
    <location>
        <begin position="199"/>
        <end position="209"/>
    </location>
</feature>
<feature type="region of interest" description="Disordered" evidence="2">
    <location>
        <begin position="145"/>
        <end position="230"/>
    </location>
</feature>
<dbReference type="GO" id="GO:0005783">
    <property type="term" value="C:endoplasmic reticulum"/>
    <property type="evidence" value="ECO:0007669"/>
    <property type="project" value="TreeGrafter"/>
</dbReference>
<feature type="compositionally biased region" description="Low complexity" evidence="2">
    <location>
        <begin position="329"/>
        <end position="347"/>
    </location>
</feature>
<protein>
    <recommendedName>
        <fullName evidence="1">UBX domain-containing protein 4</fullName>
    </recommendedName>
</protein>
<dbReference type="InterPro" id="IPR029332">
    <property type="entry name" value="PEHE_dom"/>
</dbReference>
<dbReference type="OrthoDB" id="6383060at2759"/>
<dbReference type="PROSITE" id="PS50033">
    <property type="entry name" value="UBX"/>
    <property type="match status" value="1"/>
</dbReference>
<feature type="region of interest" description="Disordered" evidence="2">
    <location>
        <begin position="692"/>
        <end position="716"/>
    </location>
</feature>
<dbReference type="GO" id="GO:1902562">
    <property type="term" value="C:H4 histone acetyltransferase complex"/>
    <property type="evidence" value="ECO:0007669"/>
    <property type="project" value="UniProtKB-ARBA"/>
</dbReference>
<feature type="compositionally biased region" description="Basic and acidic residues" evidence="2">
    <location>
        <begin position="706"/>
        <end position="716"/>
    </location>
</feature>
<evidence type="ECO:0000259" key="4">
    <source>
        <dbReference type="PROSITE" id="PS50033"/>
    </source>
</evidence>
<feature type="region of interest" description="Disordered" evidence="2">
    <location>
        <begin position="109"/>
        <end position="129"/>
    </location>
</feature>
<feature type="compositionally biased region" description="Polar residues" evidence="2">
    <location>
        <begin position="940"/>
        <end position="952"/>
    </location>
</feature>
<feature type="compositionally biased region" description="Basic and acidic residues" evidence="2">
    <location>
        <begin position="171"/>
        <end position="181"/>
    </location>
</feature>
<organism evidence="5">
    <name type="scientific">Cyprideis torosa</name>
    <dbReference type="NCBI Taxonomy" id="163714"/>
    <lineage>
        <taxon>Eukaryota</taxon>
        <taxon>Metazoa</taxon>
        <taxon>Ecdysozoa</taxon>
        <taxon>Arthropoda</taxon>
        <taxon>Crustacea</taxon>
        <taxon>Oligostraca</taxon>
        <taxon>Ostracoda</taxon>
        <taxon>Podocopa</taxon>
        <taxon>Podocopida</taxon>
        <taxon>Cytherocopina</taxon>
        <taxon>Cytheroidea</taxon>
        <taxon>Cytherideidae</taxon>
        <taxon>Cyprideis</taxon>
    </lineage>
</organism>
<feature type="region of interest" description="Disordered" evidence="2">
    <location>
        <begin position="865"/>
        <end position="952"/>
    </location>
</feature>
<gene>
    <name evidence="5" type="ORF">CTOB1V02_LOCUS2145</name>
</gene>
<feature type="compositionally biased region" description="Low complexity" evidence="2">
    <location>
        <begin position="109"/>
        <end position="119"/>
    </location>
</feature>
<reference evidence="5" key="1">
    <citation type="submission" date="2020-11" db="EMBL/GenBank/DDBJ databases">
        <authorList>
            <person name="Tran Van P."/>
        </authorList>
    </citation>
    <scope>NUCLEOTIDE SEQUENCE</scope>
</reference>
<feature type="transmembrane region" description="Helical" evidence="3">
    <location>
        <begin position="21"/>
        <end position="44"/>
    </location>
</feature>
<dbReference type="PANTHER" id="PTHR46424">
    <property type="entry name" value="UBX DOMAIN-CONTAINING PROTEIN 4"/>
    <property type="match status" value="1"/>
</dbReference>